<reference evidence="1 2" key="1">
    <citation type="submission" date="2018-07" db="EMBL/GenBank/DDBJ databases">
        <title>Genomic Encyclopedia of Type Strains, Phase IV (KMG-IV): sequencing the most valuable type-strain genomes for metagenomic binning, comparative biology and taxonomic classification.</title>
        <authorList>
            <person name="Goeker M."/>
        </authorList>
    </citation>
    <scope>NUCLEOTIDE SEQUENCE [LARGE SCALE GENOMIC DNA]</scope>
    <source>
        <strain evidence="1 2">DSM 4134</strain>
    </source>
</reference>
<protein>
    <submittedName>
        <fullName evidence="1">Uncharacterized protein</fullName>
    </submittedName>
</protein>
<dbReference type="RefSeq" id="WP_115866384.1">
    <property type="nucleotide sequence ID" value="NZ_QREG01000001.1"/>
</dbReference>
<sequence>MNDRQTKYLNQYRDILGVLNNYPVETNKYAVIEKAADAFKHNVSQIEEHAKATVVDSTSLSKGKAKLKRELAELAVELAAAAMAYAQEQDNNELKGVFDIHYSDIRYAKDEDALNLSRVLEEELTAHLESLAMYLIMPEDVAKLSELSSKFQDVSELHGGTQAASKRAHKTLNVLFRETQQLLANQLDLLMMRLKRLEPDFAEDYFNARGMSVNVSRSFATEPEPDIQH</sequence>
<organism evidence="1 2">
    <name type="scientific">Marinoscillum furvescens DSM 4134</name>
    <dbReference type="NCBI Taxonomy" id="1122208"/>
    <lineage>
        <taxon>Bacteria</taxon>
        <taxon>Pseudomonadati</taxon>
        <taxon>Bacteroidota</taxon>
        <taxon>Cytophagia</taxon>
        <taxon>Cytophagales</taxon>
        <taxon>Reichenbachiellaceae</taxon>
        <taxon>Marinoscillum</taxon>
    </lineage>
</organism>
<dbReference type="EMBL" id="QREG01000001">
    <property type="protein sequence ID" value="REE05890.1"/>
    <property type="molecule type" value="Genomic_DNA"/>
</dbReference>
<name>A0A3D9LGQ8_MARFU</name>
<dbReference type="OrthoDB" id="1325392at2"/>
<evidence type="ECO:0000313" key="2">
    <source>
        <dbReference type="Proteomes" id="UP000256779"/>
    </source>
</evidence>
<dbReference type="Proteomes" id="UP000256779">
    <property type="component" value="Unassembled WGS sequence"/>
</dbReference>
<gene>
    <name evidence="1" type="ORF">C7460_101409</name>
</gene>
<proteinExistence type="predicted"/>
<accession>A0A3D9LGQ8</accession>
<dbReference type="AlphaFoldDB" id="A0A3D9LGQ8"/>
<evidence type="ECO:0000313" key="1">
    <source>
        <dbReference type="EMBL" id="REE05890.1"/>
    </source>
</evidence>
<keyword evidence="2" id="KW-1185">Reference proteome</keyword>
<comment type="caution">
    <text evidence="1">The sequence shown here is derived from an EMBL/GenBank/DDBJ whole genome shotgun (WGS) entry which is preliminary data.</text>
</comment>